<keyword evidence="2" id="KW-0479">Metal-binding</keyword>
<evidence type="ECO:0000256" key="4">
    <source>
        <dbReference type="ARBA" id="ARBA00023002"/>
    </source>
</evidence>
<dbReference type="InterPro" id="IPR011706">
    <property type="entry name" value="Cu-oxidase_C"/>
</dbReference>
<evidence type="ECO:0000313" key="13">
    <source>
        <dbReference type="Proteomes" id="UP000054007"/>
    </source>
</evidence>
<proteinExistence type="inferred from homology"/>
<sequence>MRTSSVLVSLFTLFSSAAASHVRTPLHSRQQAKGVSDCNNNVARNNVQHDLVVSEGMHSPDGGKERYTIFMNGKFGSEVITVDEGDTLELNVISQLSRPFTLHGHGINHKAVWMDGVPGVTQKSIEPGENFTYVYELNQHGFYHLHAHYKGLQDDGLYMGLVVRPAASRQKPFDKISSNPVDQAQLAETERNTIPILVSDYRHYSSDEVLQIWESSNIEPLCVHSVLVNGQGSRVCVPQYQLDAFAEKRGKGNLTALGCLPISSPILNPEVDGFGLQSNASAVPLDSYETCDNNSVGAPLYTVEVDAVNGWAILAFVNAGGLWEQRVSIDEHPMYVFDVEGEYVNVSEPVEVISLASGFRMKVAIKLDKAPGSAYTIRVASNVVPQIISGYAVLQYSTILNSTLLGGSADLVAQEGFPALPTSTPYMGYDGAPLTIADGLEANATVFVENGPAAAPLVSTPPPSTDSVGETLFFDLSRPNATMWAMNHTGLHQSLYEDIKPIIWSSVWKPIAAGEVPQEDMAAMASDSVLIIPELGTVVDMIFTVKENGPPHPIHKHLNKFWVIGEGSGSFNWTTVAEAAAAIPESFNFETAPLRDGYNTPVAIAAQGGSWLALRYVVEEAGPQVLHCHISQHATGGMVGVILQAMEKLELPAEFDAPA</sequence>
<dbReference type="Pfam" id="PF07732">
    <property type="entry name" value="Cu-oxidase_3"/>
    <property type="match status" value="1"/>
</dbReference>
<dbReference type="EMBL" id="KN880507">
    <property type="protein sequence ID" value="KIY68202.1"/>
    <property type="molecule type" value="Genomic_DNA"/>
</dbReference>
<dbReference type="GO" id="GO:0005507">
    <property type="term" value="F:copper ion binding"/>
    <property type="evidence" value="ECO:0007669"/>
    <property type="project" value="InterPro"/>
</dbReference>
<dbReference type="InterPro" id="IPR001117">
    <property type="entry name" value="Cu-oxidase_2nd"/>
</dbReference>
<feature type="domain" description="Plastocyanin-like" evidence="11">
    <location>
        <begin position="53"/>
        <end position="166"/>
    </location>
</feature>
<feature type="domain" description="Plastocyanin-like" evidence="10">
    <location>
        <begin position="523"/>
        <end position="644"/>
    </location>
</feature>
<gene>
    <name evidence="12" type="ORF">CYLTODRAFT_351736</name>
</gene>
<accession>A0A0D7BCF9</accession>
<protein>
    <submittedName>
        <fullName evidence="12">Multicopper oxidase</fullName>
    </submittedName>
</protein>
<evidence type="ECO:0000256" key="1">
    <source>
        <dbReference type="ARBA" id="ARBA00010609"/>
    </source>
</evidence>
<evidence type="ECO:0000256" key="6">
    <source>
        <dbReference type="ARBA" id="ARBA00023157"/>
    </source>
</evidence>
<dbReference type="GO" id="GO:0016491">
    <property type="term" value="F:oxidoreductase activity"/>
    <property type="evidence" value="ECO:0007669"/>
    <property type="project" value="UniProtKB-KW"/>
</dbReference>
<keyword evidence="3 8" id="KW-0732">Signal</keyword>
<evidence type="ECO:0000259" key="10">
    <source>
        <dbReference type="Pfam" id="PF07731"/>
    </source>
</evidence>
<comment type="similarity">
    <text evidence="1">Belongs to the multicopper oxidase family.</text>
</comment>
<reference evidence="12 13" key="1">
    <citation type="journal article" date="2015" name="Fungal Genet. Biol.">
        <title>Evolution of novel wood decay mechanisms in Agaricales revealed by the genome sequences of Fistulina hepatica and Cylindrobasidium torrendii.</title>
        <authorList>
            <person name="Floudas D."/>
            <person name="Held B.W."/>
            <person name="Riley R."/>
            <person name="Nagy L.G."/>
            <person name="Koehler G."/>
            <person name="Ransdell A.S."/>
            <person name="Younus H."/>
            <person name="Chow J."/>
            <person name="Chiniquy J."/>
            <person name="Lipzen A."/>
            <person name="Tritt A."/>
            <person name="Sun H."/>
            <person name="Haridas S."/>
            <person name="LaButti K."/>
            <person name="Ohm R.A."/>
            <person name="Kues U."/>
            <person name="Blanchette R.A."/>
            <person name="Grigoriev I.V."/>
            <person name="Minto R.E."/>
            <person name="Hibbett D.S."/>
        </authorList>
    </citation>
    <scope>NUCLEOTIDE SEQUENCE [LARGE SCALE GENOMIC DNA]</scope>
    <source>
        <strain evidence="12 13">FP15055 ss-10</strain>
    </source>
</reference>
<evidence type="ECO:0000256" key="7">
    <source>
        <dbReference type="ARBA" id="ARBA00023180"/>
    </source>
</evidence>
<dbReference type="Pfam" id="PF00394">
    <property type="entry name" value="Cu-oxidase"/>
    <property type="match status" value="1"/>
</dbReference>
<keyword evidence="5" id="KW-0186">Copper</keyword>
<dbReference type="OrthoDB" id="2121828at2759"/>
<feature type="signal peptide" evidence="8">
    <location>
        <begin position="1"/>
        <end position="19"/>
    </location>
</feature>
<evidence type="ECO:0000256" key="5">
    <source>
        <dbReference type="ARBA" id="ARBA00023008"/>
    </source>
</evidence>
<feature type="chain" id="PRO_5002316853" evidence="8">
    <location>
        <begin position="20"/>
        <end position="659"/>
    </location>
</feature>
<organism evidence="12 13">
    <name type="scientific">Cylindrobasidium torrendii FP15055 ss-10</name>
    <dbReference type="NCBI Taxonomy" id="1314674"/>
    <lineage>
        <taxon>Eukaryota</taxon>
        <taxon>Fungi</taxon>
        <taxon>Dikarya</taxon>
        <taxon>Basidiomycota</taxon>
        <taxon>Agaricomycotina</taxon>
        <taxon>Agaricomycetes</taxon>
        <taxon>Agaricomycetidae</taxon>
        <taxon>Agaricales</taxon>
        <taxon>Marasmiineae</taxon>
        <taxon>Physalacriaceae</taxon>
        <taxon>Cylindrobasidium</taxon>
    </lineage>
</organism>
<dbReference type="STRING" id="1314674.A0A0D7BCF9"/>
<dbReference type="InterPro" id="IPR045087">
    <property type="entry name" value="Cu-oxidase_fam"/>
</dbReference>
<evidence type="ECO:0000259" key="9">
    <source>
        <dbReference type="Pfam" id="PF00394"/>
    </source>
</evidence>
<keyword evidence="13" id="KW-1185">Reference proteome</keyword>
<dbReference type="SUPFAM" id="SSF49503">
    <property type="entry name" value="Cupredoxins"/>
    <property type="match status" value="3"/>
</dbReference>
<keyword evidence="7" id="KW-0325">Glycoprotein</keyword>
<dbReference type="InterPro" id="IPR008972">
    <property type="entry name" value="Cupredoxin"/>
</dbReference>
<feature type="domain" description="Plastocyanin-like" evidence="9">
    <location>
        <begin position="194"/>
        <end position="397"/>
    </location>
</feature>
<dbReference type="InterPro" id="IPR011707">
    <property type="entry name" value="Cu-oxidase-like_N"/>
</dbReference>
<evidence type="ECO:0000256" key="8">
    <source>
        <dbReference type="SAM" id="SignalP"/>
    </source>
</evidence>
<dbReference type="PROSITE" id="PS00080">
    <property type="entry name" value="MULTICOPPER_OXIDASE2"/>
    <property type="match status" value="1"/>
</dbReference>
<evidence type="ECO:0000256" key="2">
    <source>
        <dbReference type="ARBA" id="ARBA00022723"/>
    </source>
</evidence>
<dbReference type="PANTHER" id="PTHR11709:SF488">
    <property type="entry name" value="LACCASE-RELATED"/>
    <property type="match status" value="1"/>
</dbReference>
<evidence type="ECO:0000259" key="11">
    <source>
        <dbReference type="Pfam" id="PF07732"/>
    </source>
</evidence>
<dbReference type="Pfam" id="PF07731">
    <property type="entry name" value="Cu-oxidase_2"/>
    <property type="match status" value="1"/>
</dbReference>
<dbReference type="Gene3D" id="2.60.40.420">
    <property type="entry name" value="Cupredoxins - blue copper proteins"/>
    <property type="match status" value="3"/>
</dbReference>
<evidence type="ECO:0000313" key="12">
    <source>
        <dbReference type="EMBL" id="KIY68202.1"/>
    </source>
</evidence>
<keyword evidence="6" id="KW-1015">Disulfide bond</keyword>
<dbReference type="AlphaFoldDB" id="A0A0D7BCF9"/>
<keyword evidence="4" id="KW-0560">Oxidoreductase</keyword>
<name>A0A0D7BCF9_9AGAR</name>
<dbReference type="PANTHER" id="PTHR11709">
    <property type="entry name" value="MULTI-COPPER OXIDASE"/>
    <property type="match status" value="1"/>
</dbReference>
<evidence type="ECO:0000256" key="3">
    <source>
        <dbReference type="ARBA" id="ARBA00022729"/>
    </source>
</evidence>
<dbReference type="InterPro" id="IPR002355">
    <property type="entry name" value="Cu_oxidase_Cu_BS"/>
</dbReference>
<dbReference type="Proteomes" id="UP000054007">
    <property type="component" value="Unassembled WGS sequence"/>
</dbReference>